<name>A0AAN5HXW2_9BILA</name>
<dbReference type="AlphaFoldDB" id="A0AAN5HXW2"/>
<dbReference type="Proteomes" id="UP001328107">
    <property type="component" value="Unassembled WGS sequence"/>
</dbReference>
<sequence length="80" mass="9182">DPRTRRDSHIPNGHIVDRHSLDVHSENIREPLKFQCTGASEWHLHLVCHHGQSIHSNNGVNLTTQFLLDVSMLRHNQHGP</sequence>
<feature type="non-terminal residue" evidence="1">
    <location>
        <position position="80"/>
    </location>
</feature>
<dbReference type="EMBL" id="BTRK01000004">
    <property type="protein sequence ID" value="GMR45148.1"/>
    <property type="molecule type" value="Genomic_DNA"/>
</dbReference>
<proteinExistence type="predicted"/>
<protein>
    <submittedName>
        <fullName evidence="1">Uncharacterized protein</fullName>
    </submittedName>
</protein>
<feature type="non-terminal residue" evidence="1">
    <location>
        <position position="1"/>
    </location>
</feature>
<organism evidence="1 2">
    <name type="scientific">Pristionchus mayeri</name>
    <dbReference type="NCBI Taxonomy" id="1317129"/>
    <lineage>
        <taxon>Eukaryota</taxon>
        <taxon>Metazoa</taxon>
        <taxon>Ecdysozoa</taxon>
        <taxon>Nematoda</taxon>
        <taxon>Chromadorea</taxon>
        <taxon>Rhabditida</taxon>
        <taxon>Rhabditina</taxon>
        <taxon>Diplogasteromorpha</taxon>
        <taxon>Diplogasteroidea</taxon>
        <taxon>Neodiplogasteridae</taxon>
        <taxon>Pristionchus</taxon>
    </lineage>
</organism>
<gene>
    <name evidence="1" type="ORF">PMAYCL1PPCAC_15343</name>
</gene>
<evidence type="ECO:0000313" key="2">
    <source>
        <dbReference type="Proteomes" id="UP001328107"/>
    </source>
</evidence>
<reference evidence="2" key="1">
    <citation type="submission" date="2022-10" db="EMBL/GenBank/DDBJ databases">
        <title>Genome assembly of Pristionchus species.</title>
        <authorList>
            <person name="Yoshida K."/>
            <person name="Sommer R.J."/>
        </authorList>
    </citation>
    <scope>NUCLEOTIDE SEQUENCE [LARGE SCALE GENOMIC DNA]</scope>
    <source>
        <strain evidence="2">RS5460</strain>
    </source>
</reference>
<comment type="caution">
    <text evidence="1">The sequence shown here is derived from an EMBL/GenBank/DDBJ whole genome shotgun (WGS) entry which is preliminary data.</text>
</comment>
<keyword evidence="2" id="KW-1185">Reference proteome</keyword>
<accession>A0AAN5HXW2</accession>
<evidence type="ECO:0000313" key="1">
    <source>
        <dbReference type="EMBL" id="GMR45148.1"/>
    </source>
</evidence>